<dbReference type="InterPro" id="IPR013126">
    <property type="entry name" value="Hsp_70_fam"/>
</dbReference>
<dbReference type="Gene3D" id="3.90.640.10">
    <property type="entry name" value="Actin, Chain A, domain 4"/>
    <property type="match status" value="2"/>
</dbReference>
<evidence type="ECO:0000313" key="3">
    <source>
        <dbReference type="EMBL" id="RXF70554.1"/>
    </source>
</evidence>
<dbReference type="Proteomes" id="UP000290848">
    <property type="component" value="Unassembled WGS sequence"/>
</dbReference>
<comment type="caution">
    <text evidence="3">The sequence shown here is derived from an EMBL/GenBank/DDBJ whole genome shotgun (WGS) entry which is preliminary data.</text>
</comment>
<accession>A0A4Q0MBK9</accession>
<keyword evidence="1" id="KW-0547">Nucleotide-binding</keyword>
<dbReference type="PRINTS" id="PR00301">
    <property type="entry name" value="HEATSHOCK70"/>
</dbReference>
<dbReference type="InterPro" id="IPR042054">
    <property type="entry name" value="YegD-like"/>
</dbReference>
<evidence type="ECO:0000256" key="1">
    <source>
        <dbReference type="ARBA" id="ARBA00022741"/>
    </source>
</evidence>
<sequence length="429" mass="48115">MKKFLYGIDFGTTNSALSIFDEEKGEIVGSIILPSLIYFPEGQGEEYVIGEEAISAYLNDGMRGRFIKSVKQILSRSSFTETLIGKKRYNAAALVALILKELKSRADKITGQNCHKAVIGRPVFFDDDNMQKDRLAQSRLEKAADIAGFEQVRFQFEPIGAAFAYEKTLVQKKTVLVADLGGGTTDFTCLELDPANAGKRDRKDKFLGTGGIYIGGDSFDSAFMWEKGTPYFGKNTLYKVGPGKYLTVPKSLFSNICSWDKMNFFNGVRIKREIEDYYYFSDNDPKFKNLITLIDENLGYSVFHAIEQTKITLSNLNTAPFRYSRSNIEINEEISIEEYEGIISRDVIRISDYLDQFLATNGINTQDIDSLFLTGGTSLVPAIRNLFKSRFPEIPLNSGDNFISVANGLAYSGYLFNELPPPNKPHSEK</sequence>
<dbReference type="PANTHER" id="PTHR19375">
    <property type="entry name" value="HEAT SHOCK PROTEIN 70KDA"/>
    <property type="match status" value="1"/>
</dbReference>
<reference evidence="3 4" key="1">
    <citation type="submission" date="2018-12" db="EMBL/GenBank/DDBJ databases">
        <title>The Draft Genome Sequence of the Soil Bacterium Pedobacter tournemirensis R1.</title>
        <authorList>
            <person name="He J."/>
        </authorList>
    </citation>
    <scope>NUCLEOTIDE SEQUENCE [LARGE SCALE GENOMIC DNA]</scope>
    <source>
        <strain evidence="3 4">R1</strain>
    </source>
</reference>
<organism evidence="3 4">
    <name type="scientific">Arcticibacter tournemirensis</name>
    <dbReference type="NCBI Taxonomy" id="699437"/>
    <lineage>
        <taxon>Bacteria</taxon>
        <taxon>Pseudomonadati</taxon>
        <taxon>Bacteroidota</taxon>
        <taxon>Sphingobacteriia</taxon>
        <taxon>Sphingobacteriales</taxon>
        <taxon>Sphingobacteriaceae</taxon>
        <taxon>Arcticibacter</taxon>
    </lineage>
</organism>
<dbReference type="Pfam" id="PF00012">
    <property type="entry name" value="HSP70"/>
    <property type="match status" value="2"/>
</dbReference>
<keyword evidence="2" id="KW-0067">ATP-binding</keyword>
<evidence type="ECO:0000256" key="2">
    <source>
        <dbReference type="ARBA" id="ARBA00022840"/>
    </source>
</evidence>
<dbReference type="Gene3D" id="3.30.420.40">
    <property type="match status" value="3"/>
</dbReference>
<dbReference type="GO" id="GO:0140662">
    <property type="term" value="F:ATP-dependent protein folding chaperone"/>
    <property type="evidence" value="ECO:0007669"/>
    <property type="project" value="InterPro"/>
</dbReference>
<protein>
    <submittedName>
        <fullName evidence="3">Hsp70 family protein</fullName>
    </submittedName>
</protein>
<dbReference type="InterPro" id="IPR043129">
    <property type="entry name" value="ATPase_NBD"/>
</dbReference>
<gene>
    <name evidence="3" type="ORF">EKH83_07885</name>
</gene>
<dbReference type="SUPFAM" id="SSF53067">
    <property type="entry name" value="Actin-like ATPase domain"/>
    <property type="match status" value="2"/>
</dbReference>
<dbReference type="CDD" id="cd10231">
    <property type="entry name" value="ASKHA_NBD_HSP70_YegD-like"/>
    <property type="match status" value="1"/>
</dbReference>
<dbReference type="GO" id="GO:0005524">
    <property type="term" value="F:ATP binding"/>
    <property type="evidence" value="ECO:0007669"/>
    <property type="project" value="UniProtKB-KW"/>
</dbReference>
<dbReference type="EMBL" id="RXOC01000004">
    <property type="protein sequence ID" value="RXF70554.1"/>
    <property type="molecule type" value="Genomic_DNA"/>
</dbReference>
<evidence type="ECO:0000313" key="4">
    <source>
        <dbReference type="Proteomes" id="UP000290848"/>
    </source>
</evidence>
<proteinExistence type="predicted"/>
<dbReference type="RefSeq" id="WP_128768859.1">
    <property type="nucleotide sequence ID" value="NZ_RXOC01000004.1"/>
</dbReference>
<dbReference type="AlphaFoldDB" id="A0A4Q0MBK9"/>
<name>A0A4Q0MBK9_9SPHI</name>